<evidence type="ECO:0000313" key="4">
    <source>
        <dbReference type="Proteomes" id="UP000241238"/>
    </source>
</evidence>
<reference evidence="4" key="1">
    <citation type="journal article" date="2018" name="MSphere">
        <title>Fusobacterium Genomics Using MinION and Illumina Sequencing Enables Genome Completion and Correction.</title>
        <authorList>
            <person name="Todd S.M."/>
            <person name="Settlage R.E."/>
            <person name="Lahmers K.K."/>
            <person name="Slade D.J."/>
        </authorList>
    </citation>
    <scope>NUCLEOTIDE SEQUENCE [LARGE SCALE GENOMIC DNA]</scope>
    <source>
        <strain evidence="4">ATCC 27725</strain>
    </source>
</reference>
<feature type="transmembrane region" description="Helical" evidence="1">
    <location>
        <begin position="363"/>
        <end position="381"/>
    </location>
</feature>
<name>A0ABM6U1V0_FUSVA</name>
<keyword evidence="1" id="KW-1133">Transmembrane helix</keyword>
<feature type="domain" description="TRAP C4-dicarboxylate transport system permease DctM subunit" evidence="2">
    <location>
        <begin position="110"/>
        <end position="550"/>
    </location>
</feature>
<accession>A0ABM6U1V0</accession>
<dbReference type="InterPro" id="IPR011853">
    <property type="entry name" value="TRAP_DctM-Dct_fused"/>
</dbReference>
<sequence>MEKSSNNIRNYILNTIVVIFIGFQLYLALIKPLDPMLQNPMHLILALLVIFIINPADKNSGKKWMTLLDIPFFAGIVFLLYYTIVEFPRLSIRVQYVDIVTNLDKIATVICIIILLEAVRRTLGKILFIFILLFIIYDWLGMYCPGILYFKGTNMRSFTETMMLGSGGIFGTPLYTSATSLFYFILFGAFFSQCGGGQLLIDFGMKFSNKSAGGPAKAAIISSGLMGMISGSAVANVSTTGVMTIPMMKRVGYAPHQAGAIEAVASTGGQIMPPIMGVGAFIMAEMLGVPYKTVAFAAIIPALAYYGSVFFLVTFMAKKEAIDSDKEAVTIEIKDPLLERVYMIIPAIVLVIYIISGKSLMRSGMVGIFTVLLCNLFSKFYKGGKYYQTLKTTANTAIDGVKQASNIAIPTAACGIIIGVVIQSGLATRFSNIIAQIGTSHLSIALMIAMLGCMLLGMALPTVAAYLVSNILFVPVLIKLNVNPLSANMFVFYFGIMAQITPPVCLASYTAAGIAGADSLKTGFTGFMYALVAFLVPFVFVYNPELLLMGTPAEIAKATAILFFGTYLLAGAISGYMVAPLNKFNRAILFIGALCMIAPEPITDVIGLVIGIYIIASGLIKKKKVPVNA</sequence>
<dbReference type="GeneID" id="77466865"/>
<feature type="transmembrane region" description="Helical" evidence="1">
    <location>
        <begin position="337"/>
        <end position="356"/>
    </location>
</feature>
<proteinExistence type="predicted"/>
<keyword evidence="1" id="KW-0472">Membrane</keyword>
<feature type="transmembrane region" description="Helical" evidence="1">
    <location>
        <begin position="490"/>
        <end position="515"/>
    </location>
</feature>
<feature type="transmembrane region" description="Helical" evidence="1">
    <location>
        <begin position="527"/>
        <end position="548"/>
    </location>
</feature>
<feature type="transmembrane region" description="Helical" evidence="1">
    <location>
        <begin position="587"/>
        <end position="616"/>
    </location>
</feature>
<feature type="transmembrane region" description="Helical" evidence="1">
    <location>
        <begin position="407"/>
        <end position="426"/>
    </location>
</feature>
<protein>
    <submittedName>
        <fullName evidence="3">C4-dicarboxylate ABC transporter permease</fullName>
    </submittedName>
</protein>
<dbReference type="NCBIfam" id="TIGR02123">
    <property type="entry name" value="TRAP_fused"/>
    <property type="match status" value="1"/>
</dbReference>
<feature type="transmembrane region" description="Helical" evidence="1">
    <location>
        <begin position="560"/>
        <end position="581"/>
    </location>
</feature>
<dbReference type="Proteomes" id="UP000241238">
    <property type="component" value="Chromosome"/>
</dbReference>
<feature type="transmembrane region" description="Helical" evidence="1">
    <location>
        <begin position="12"/>
        <end position="30"/>
    </location>
</feature>
<feature type="transmembrane region" description="Helical" evidence="1">
    <location>
        <begin position="126"/>
        <end position="150"/>
    </location>
</feature>
<dbReference type="InterPro" id="IPR010656">
    <property type="entry name" value="DctM"/>
</dbReference>
<dbReference type="RefSeq" id="WP_005949281.1">
    <property type="nucleotide sequence ID" value="NZ_CP028103.1"/>
</dbReference>
<organism evidence="3 4">
    <name type="scientific">Fusobacterium varium ATCC 27725</name>
    <dbReference type="NCBI Taxonomy" id="469618"/>
    <lineage>
        <taxon>Bacteria</taxon>
        <taxon>Fusobacteriati</taxon>
        <taxon>Fusobacteriota</taxon>
        <taxon>Fusobacteriia</taxon>
        <taxon>Fusobacteriales</taxon>
        <taxon>Fusobacteriaceae</taxon>
        <taxon>Fusobacterium</taxon>
    </lineage>
</organism>
<feature type="transmembrane region" description="Helical" evidence="1">
    <location>
        <begin position="293"/>
        <end position="317"/>
    </location>
</feature>
<evidence type="ECO:0000313" key="3">
    <source>
        <dbReference type="EMBL" id="AVQ30170.1"/>
    </source>
</evidence>
<keyword evidence="1" id="KW-0812">Transmembrane</keyword>
<keyword evidence="4" id="KW-1185">Reference proteome</keyword>
<dbReference type="PANTHER" id="PTHR43849">
    <property type="entry name" value="BLL3936 PROTEIN"/>
    <property type="match status" value="1"/>
</dbReference>
<dbReference type="EMBL" id="CP028103">
    <property type="protein sequence ID" value="AVQ30170.1"/>
    <property type="molecule type" value="Genomic_DNA"/>
</dbReference>
<dbReference type="Pfam" id="PF06808">
    <property type="entry name" value="DctM"/>
    <property type="match status" value="1"/>
</dbReference>
<dbReference type="PANTHER" id="PTHR43849:SF2">
    <property type="entry name" value="BLL3936 PROTEIN"/>
    <property type="match status" value="1"/>
</dbReference>
<evidence type="ECO:0000259" key="2">
    <source>
        <dbReference type="Pfam" id="PF06808"/>
    </source>
</evidence>
<feature type="transmembrane region" description="Helical" evidence="1">
    <location>
        <begin position="66"/>
        <end position="84"/>
    </location>
</feature>
<feature type="transmembrane region" description="Helical" evidence="1">
    <location>
        <begin position="36"/>
        <end position="54"/>
    </location>
</feature>
<evidence type="ECO:0000256" key="1">
    <source>
        <dbReference type="SAM" id="Phobius"/>
    </source>
</evidence>
<gene>
    <name evidence="3" type="ORF">C4N18_02595</name>
</gene>